<evidence type="ECO:0000256" key="3">
    <source>
        <dbReference type="ARBA" id="ARBA00051383"/>
    </source>
</evidence>
<evidence type="ECO:0000313" key="4">
    <source>
        <dbReference type="EMBL" id="RXR26588.1"/>
    </source>
</evidence>
<evidence type="ECO:0000256" key="1">
    <source>
        <dbReference type="ARBA" id="ARBA00006484"/>
    </source>
</evidence>
<dbReference type="AlphaFoldDB" id="A0A4Q1KFQ3"/>
<sequence length="247" mass="25592">MLRPDALEGRIALVTGAGRGIGLATAKMLAEAGATVWLNARTVGSLEQTCAEIGNGARAVYFDVTDPAAVREGFVTIQKECKKLDILVNNAGILRDAVIEMASVELMDDIWRTNLRGVLLCAQYGARLMARAGGGSIVNVASYIGRFGNTGQAVYGASKAGVIGATLSLAKELAARQIRVNAVAPGVIDTDMIADLPADKREKLLGSIGMGRPGTAEDVAKLITFLASDMAGYVTGQVVGVDGGLVI</sequence>
<dbReference type="Proteomes" id="UP000290958">
    <property type="component" value="Unassembled WGS sequence"/>
</dbReference>
<proteinExistence type="inferred from homology"/>
<dbReference type="SUPFAM" id="SSF51735">
    <property type="entry name" value="NAD(P)-binding Rossmann-fold domains"/>
    <property type="match status" value="1"/>
</dbReference>
<comment type="similarity">
    <text evidence="1">Belongs to the short-chain dehydrogenases/reductases (SDR) family.</text>
</comment>
<accession>A0A4Q1KFQ3</accession>
<gene>
    <name evidence="4" type="ORF">EQG66_12685</name>
</gene>
<keyword evidence="5" id="KW-1185">Reference proteome</keyword>
<protein>
    <submittedName>
        <fullName evidence="4">SDR family oxidoreductase</fullName>
    </submittedName>
</protein>
<dbReference type="InterPro" id="IPR036291">
    <property type="entry name" value="NAD(P)-bd_dom_sf"/>
</dbReference>
<dbReference type="Gene3D" id="3.40.50.720">
    <property type="entry name" value="NAD(P)-binding Rossmann-like Domain"/>
    <property type="match status" value="1"/>
</dbReference>
<dbReference type="Pfam" id="PF13561">
    <property type="entry name" value="adh_short_C2"/>
    <property type="match status" value="1"/>
</dbReference>
<evidence type="ECO:0000313" key="5">
    <source>
        <dbReference type="Proteomes" id="UP000290958"/>
    </source>
</evidence>
<evidence type="ECO:0000256" key="2">
    <source>
        <dbReference type="ARBA" id="ARBA00023002"/>
    </source>
</evidence>
<dbReference type="GO" id="GO:0016616">
    <property type="term" value="F:oxidoreductase activity, acting on the CH-OH group of donors, NAD or NADP as acceptor"/>
    <property type="evidence" value="ECO:0007669"/>
    <property type="project" value="TreeGrafter"/>
</dbReference>
<name>A0A4Q1KFQ3_9SPHN</name>
<reference evidence="5" key="1">
    <citation type="submission" date="2019-01" db="EMBL/GenBank/DDBJ databases">
        <title>Cytophagaceae bacterium strain CAR-16.</title>
        <authorList>
            <person name="Chen W.-M."/>
        </authorList>
    </citation>
    <scope>NUCLEOTIDE SEQUENCE [LARGE SCALE GENOMIC DNA]</scope>
    <source>
        <strain evidence="5">CHR27</strain>
    </source>
</reference>
<comment type="catalytic activity">
    <reaction evidence="3">
        <text>2,5-dichlorocyclohexa-2,5-dien-1,4-diol + NAD(+) = 2,5-dichlorohydroquinone + NADH + H(+)</text>
        <dbReference type="Rhea" id="RHEA:15741"/>
        <dbReference type="ChEBI" id="CHEBI:15378"/>
        <dbReference type="ChEBI" id="CHEBI:27545"/>
        <dbReference type="ChEBI" id="CHEBI:28975"/>
        <dbReference type="ChEBI" id="CHEBI:57540"/>
        <dbReference type="ChEBI" id="CHEBI:57945"/>
    </reaction>
</comment>
<dbReference type="PRINTS" id="PR00080">
    <property type="entry name" value="SDRFAMILY"/>
</dbReference>
<dbReference type="InterPro" id="IPR002347">
    <property type="entry name" value="SDR_fam"/>
</dbReference>
<dbReference type="PANTHER" id="PTHR42760">
    <property type="entry name" value="SHORT-CHAIN DEHYDROGENASES/REDUCTASES FAMILY MEMBER"/>
    <property type="match status" value="1"/>
</dbReference>
<dbReference type="EMBL" id="SBKP01000014">
    <property type="protein sequence ID" value="RXR26588.1"/>
    <property type="molecule type" value="Genomic_DNA"/>
</dbReference>
<dbReference type="OrthoDB" id="9804774at2"/>
<dbReference type="PRINTS" id="PR00081">
    <property type="entry name" value="GDHRDH"/>
</dbReference>
<comment type="caution">
    <text evidence="4">The sequence shown here is derived from an EMBL/GenBank/DDBJ whole genome shotgun (WGS) entry which is preliminary data.</text>
</comment>
<organism evidence="4 5">
    <name type="scientific">Sphingobium fluviale</name>
    <dbReference type="NCBI Taxonomy" id="2506423"/>
    <lineage>
        <taxon>Bacteria</taxon>
        <taxon>Pseudomonadati</taxon>
        <taxon>Pseudomonadota</taxon>
        <taxon>Alphaproteobacteria</taxon>
        <taxon>Sphingomonadales</taxon>
        <taxon>Sphingomonadaceae</taxon>
        <taxon>Sphingobium</taxon>
    </lineage>
</organism>
<keyword evidence="2" id="KW-0560">Oxidoreductase</keyword>
<dbReference type="NCBIfam" id="NF005559">
    <property type="entry name" value="PRK07231.1"/>
    <property type="match status" value="1"/>
</dbReference>
<dbReference type="PANTHER" id="PTHR42760:SF133">
    <property type="entry name" value="3-OXOACYL-[ACYL-CARRIER-PROTEIN] REDUCTASE"/>
    <property type="match status" value="1"/>
</dbReference>
<dbReference type="FunFam" id="3.40.50.720:FF:000084">
    <property type="entry name" value="Short-chain dehydrogenase reductase"/>
    <property type="match status" value="1"/>
</dbReference>